<comment type="subcellular location">
    <subcellularLocation>
        <location evidence="2">Cytoplasm</location>
    </subcellularLocation>
</comment>
<dbReference type="Pfam" id="PF00931">
    <property type="entry name" value="NB-ARC"/>
    <property type="match status" value="1"/>
</dbReference>
<protein>
    <submittedName>
        <fullName evidence="13">Late blight resistance proteinR1B-12</fullName>
    </submittedName>
</protein>
<dbReference type="Proteomes" id="UP001289374">
    <property type="component" value="Unassembled WGS sequence"/>
</dbReference>
<evidence type="ECO:0000256" key="10">
    <source>
        <dbReference type="ARBA" id="ARBA00022840"/>
    </source>
</evidence>
<dbReference type="InterPro" id="IPR027417">
    <property type="entry name" value="P-loop_NTPase"/>
</dbReference>
<evidence type="ECO:0000313" key="14">
    <source>
        <dbReference type="Proteomes" id="UP001289374"/>
    </source>
</evidence>
<comment type="caution">
    <text evidence="13">The sequence shown here is derived from an EMBL/GenBank/DDBJ whole genome shotgun (WGS) entry which is preliminary data.</text>
</comment>
<gene>
    <name evidence="13" type="ORF">Sango_0964700</name>
</gene>
<dbReference type="Gene3D" id="3.80.10.10">
    <property type="entry name" value="Ribonuclease Inhibitor"/>
    <property type="match status" value="1"/>
</dbReference>
<dbReference type="EMBL" id="JACGWL010000005">
    <property type="protein sequence ID" value="KAK4402240.1"/>
    <property type="molecule type" value="Genomic_DNA"/>
</dbReference>
<reference evidence="13" key="1">
    <citation type="submission" date="2020-06" db="EMBL/GenBank/DDBJ databases">
        <authorList>
            <person name="Li T."/>
            <person name="Hu X."/>
            <person name="Zhang T."/>
            <person name="Song X."/>
            <person name="Zhang H."/>
            <person name="Dai N."/>
            <person name="Sheng W."/>
            <person name="Hou X."/>
            <person name="Wei L."/>
        </authorList>
    </citation>
    <scope>NUCLEOTIDE SEQUENCE</scope>
    <source>
        <strain evidence="13">K16</strain>
        <tissue evidence="13">Leaf</tissue>
    </source>
</reference>
<keyword evidence="4" id="KW-0963">Cytoplasm</keyword>
<dbReference type="InterPro" id="IPR032675">
    <property type="entry name" value="LRR_dom_sf"/>
</dbReference>
<dbReference type="InterPro" id="IPR002182">
    <property type="entry name" value="NB-ARC"/>
</dbReference>
<sequence>MAYNLEPLVQIIEQILHPPHHHHLFGFLIPTKQQIESLLEEARFLKHFSENSSSAITHYGKPSLESRIRDAAYDAEDVLESHLVGQILSCSEGESFIFSPPDLEKVIGELHSAKEEMMTVMDSSQVADTSSAAISSSRSQSSQLWAWEQKLRDVLLSLLGCVIGKPDDALLRKTDDELALCLHQALMGRRYLIVLDDVWDVKPWDDKRFFPDENNGSRIIVTTRESSVADYTSSESSHHQMNLLKDDDSWNLLRQKLFVPEETCSSELENAKTNQDFWEQVSDNVSSTVADKDEHFSNILSLSYNHLPNHLKPCFLYMGAFPEDYEIRSSRLINLLVAEGLVRPISDKSLEEAAKMHLKALVDRNLIFVRQQGTNGKVKSYSIHDLLRDLCVRKAHEEKFLFVHGWTPGKALPSSISKLWNLQTLIARHGGLIRFQEPDIVTPGILDMPELRHIKMKGPRTYVEYHGEDKNRFVVLDKLQTLSPVPISEITDRALETLPNIEKLGIFWDGEVDHVRDLSRLHKLHTLNCRSYRDEGDLLSNLIFSTFPQEVDSETLSNSGSSYE</sequence>
<evidence type="ECO:0000256" key="5">
    <source>
        <dbReference type="ARBA" id="ARBA00022614"/>
    </source>
</evidence>
<keyword evidence="5" id="KW-0433">Leucine-rich repeat</keyword>
<keyword evidence="14" id="KW-1185">Reference proteome</keyword>
<dbReference type="InterPro" id="IPR058922">
    <property type="entry name" value="WHD_DRP"/>
</dbReference>
<evidence type="ECO:0000256" key="8">
    <source>
        <dbReference type="ARBA" id="ARBA00022741"/>
    </source>
</evidence>
<evidence type="ECO:0000256" key="6">
    <source>
        <dbReference type="ARBA" id="ARBA00022667"/>
    </source>
</evidence>
<feature type="domain" description="NB-ARC" evidence="11">
    <location>
        <begin position="164"/>
        <end position="258"/>
    </location>
</feature>
<dbReference type="GO" id="GO:0043531">
    <property type="term" value="F:ADP binding"/>
    <property type="evidence" value="ECO:0007669"/>
    <property type="project" value="InterPro"/>
</dbReference>
<evidence type="ECO:0000256" key="9">
    <source>
        <dbReference type="ARBA" id="ARBA00022821"/>
    </source>
</evidence>
<name>A0AAE1WZ43_9LAMI</name>
<comment type="function">
    <text evidence="1">Confers resistance to late blight (Phytophthora infestans) races carrying the avirulence gene Avr1. Resistance proteins guard the plant against pathogens that contain an appropriate avirulence protein via an indirect interaction with this avirulence protein. That triggers a defense system including the hypersensitive response, which restricts the pathogen growth.</text>
</comment>
<reference evidence="13" key="2">
    <citation type="journal article" date="2024" name="Plant">
        <title>Genomic evolution and insights into agronomic trait innovations of Sesamum species.</title>
        <authorList>
            <person name="Miao H."/>
            <person name="Wang L."/>
            <person name="Qu L."/>
            <person name="Liu H."/>
            <person name="Sun Y."/>
            <person name="Le M."/>
            <person name="Wang Q."/>
            <person name="Wei S."/>
            <person name="Zheng Y."/>
            <person name="Lin W."/>
            <person name="Duan Y."/>
            <person name="Cao H."/>
            <person name="Xiong S."/>
            <person name="Wang X."/>
            <person name="Wei L."/>
            <person name="Li C."/>
            <person name="Ma Q."/>
            <person name="Ju M."/>
            <person name="Zhao R."/>
            <person name="Li G."/>
            <person name="Mu C."/>
            <person name="Tian Q."/>
            <person name="Mei H."/>
            <person name="Zhang T."/>
            <person name="Gao T."/>
            <person name="Zhang H."/>
        </authorList>
    </citation>
    <scope>NUCLEOTIDE SEQUENCE</scope>
    <source>
        <strain evidence="13">K16</strain>
    </source>
</reference>
<dbReference type="PANTHER" id="PTHR23155">
    <property type="entry name" value="DISEASE RESISTANCE PROTEIN RP"/>
    <property type="match status" value="1"/>
</dbReference>
<evidence type="ECO:0000256" key="2">
    <source>
        <dbReference type="ARBA" id="ARBA00004496"/>
    </source>
</evidence>
<dbReference type="GO" id="GO:0005524">
    <property type="term" value="F:ATP binding"/>
    <property type="evidence" value="ECO:0007669"/>
    <property type="project" value="UniProtKB-KW"/>
</dbReference>
<evidence type="ECO:0000259" key="12">
    <source>
        <dbReference type="Pfam" id="PF23559"/>
    </source>
</evidence>
<evidence type="ECO:0000256" key="3">
    <source>
        <dbReference type="ARBA" id="ARBA00008894"/>
    </source>
</evidence>
<dbReference type="Pfam" id="PF23559">
    <property type="entry name" value="WHD_DRP"/>
    <property type="match status" value="1"/>
</dbReference>
<dbReference type="InterPro" id="IPR044974">
    <property type="entry name" value="Disease_R_plants"/>
</dbReference>
<dbReference type="SUPFAM" id="SSF52540">
    <property type="entry name" value="P-loop containing nucleoside triphosphate hydrolases"/>
    <property type="match status" value="1"/>
</dbReference>
<dbReference type="GO" id="GO:0005737">
    <property type="term" value="C:cytoplasm"/>
    <property type="evidence" value="ECO:0007669"/>
    <property type="project" value="UniProtKB-SubCell"/>
</dbReference>
<keyword evidence="9" id="KW-0611">Plant defense</keyword>
<dbReference type="InterPro" id="IPR036388">
    <property type="entry name" value="WH-like_DNA-bd_sf"/>
</dbReference>
<dbReference type="Gene3D" id="1.10.10.10">
    <property type="entry name" value="Winged helix-like DNA-binding domain superfamily/Winged helix DNA-binding domain"/>
    <property type="match status" value="1"/>
</dbReference>
<dbReference type="Gene3D" id="3.40.50.300">
    <property type="entry name" value="P-loop containing nucleotide triphosphate hydrolases"/>
    <property type="match status" value="1"/>
</dbReference>
<comment type="similarity">
    <text evidence="3">Belongs to the disease resistance NB-LRR family.</text>
</comment>
<dbReference type="AlphaFoldDB" id="A0AAE1WZ43"/>
<evidence type="ECO:0000256" key="7">
    <source>
        <dbReference type="ARBA" id="ARBA00022737"/>
    </source>
</evidence>
<dbReference type="Gene3D" id="1.20.5.4130">
    <property type="match status" value="1"/>
</dbReference>
<dbReference type="PANTHER" id="PTHR23155:SF1152">
    <property type="entry name" value="AAA+ ATPASE DOMAIN-CONTAINING PROTEIN"/>
    <property type="match status" value="1"/>
</dbReference>
<feature type="domain" description="Disease resistance protein winged helix" evidence="12">
    <location>
        <begin position="321"/>
        <end position="391"/>
    </location>
</feature>
<evidence type="ECO:0000259" key="11">
    <source>
        <dbReference type="Pfam" id="PF00931"/>
    </source>
</evidence>
<dbReference type="GO" id="GO:0009626">
    <property type="term" value="P:plant-type hypersensitive response"/>
    <property type="evidence" value="ECO:0007669"/>
    <property type="project" value="UniProtKB-KW"/>
</dbReference>
<dbReference type="FunFam" id="1.10.10.10:FF:000322">
    <property type="entry name" value="Probable disease resistance protein At1g63360"/>
    <property type="match status" value="1"/>
</dbReference>
<keyword evidence="10" id="KW-0067">ATP-binding</keyword>
<evidence type="ECO:0000256" key="1">
    <source>
        <dbReference type="ARBA" id="ARBA00002074"/>
    </source>
</evidence>
<keyword evidence="6" id="KW-0381">Hypersensitive response</keyword>
<evidence type="ECO:0000256" key="4">
    <source>
        <dbReference type="ARBA" id="ARBA00022490"/>
    </source>
</evidence>
<keyword evidence="7" id="KW-0677">Repeat</keyword>
<evidence type="ECO:0000313" key="13">
    <source>
        <dbReference type="EMBL" id="KAK4402240.1"/>
    </source>
</evidence>
<proteinExistence type="inferred from homology"/>
<keyword evidence="8" id="KW-0547">Nucleotide-binding</keyword>
<organism evidence="13 14">
    <name type="scientific">Sesamum angolense</name>
    <dbReference type="NCBI Taxonomy" id="2727404"/>
    <lineage>
        <taxon>Eukaryota</taxon>
        <taxon>Viridiplantae</taxon>
        <taxon>Streptophyta</taxon>
        <taxon>Embryophyta</taxon>
        <taxon>Tracheophyta</taxon>
        <taxon>Spermatophyta</taxon>
        <taxon>Magnoliopsida</taxon>
        <taxon>eudicotyledons</taxon>
        <taxon>Gunneridae</taxon>
        <taxon>Pentapetalae</taxon>
        <taxon>asterids</taxon>
        <taxon>lamiids</taxon>
        <taxon>Lamiales</taxon>
        <taxon>Pedaliaceae</taxon>
        <taxon>Sesamum</taxon>
    </lineage>
</organism>
<accession>A0AAE1WZ43</accession>